<dbReference type="Gene3D" id="3.40.50.720">
    <property type="entry name" value="NAD(P)-binding Rossmann-like Domain"/>
    <property type="match status" value="1"/>
</dbReference>
<evidence type="ECO:0000313" key="2">
    <source>
        <dbReference type="EMBL" id="KAK8076055.1"/>
    </source>
</evidence>
<dbReference type="RefSeq" id="XP_066719014.1">
    <property type="nucleotide sequence ID" value="XM_066854736.1"/>
</dbReference>
<evidence type="ECO:0000313" key="3">
    <source>
        <dbReference type="Proteomes" id="UP001480595"/>
    </source>
</evidence>
<dbReference type="PANTHER" id="PTHR48079:SF6">
    <property type="entry name" value="NAD(P)-BINDING DOMAIN-CONTAINING PROTEIN-RELATED"/>
    <property type="match status" value="1"/>
</dbReference>
<evidence type="ECO:0000259" key="1">
    <source>
        <dbReference type="Pfam" id="PF03435"/>
    </source>
</evidence>
<organism evidence="2 3">
    <name type="scientific">Apiospora phragmitis</name>
    <dbReference type="NCBI Taxonomy" id="2905665"/>
    <lineage>
        <taxon>Eukaryota</taxon>
        <taxon>Fungi</taxon>
        <taxon>Dikarya</taxon>
        <taxon>Ascomycota</taxon>
        <taxon>Pezizomycotina</taxon>
        <taxon>Sordariomycetes</taxon>
        <taxon>Xylariomycetidae</taxon>
        <taxon>Amphisphaeriales</taxon>
        <taxon>Apiosporaceae</taxon>
        <taxon>Apiospora</taxon>
    </lineage>
</organism>
<dbReference type="SUPFAM" id="SSF51735">
    <property type="entry name" value="NAD(P)-binding Rossmann-fold domains"/>
    <property type="match status" value="1"/>
</dbReference>
<comment type="caution">
    <text evidence="2">The sequence shown here is derived from an EMBL/GenBank/DDBJ whole genome shotgun (WGS) entry which is preliminary data.</text>
</comment>
<dbReference type="Pfam" id="PF03435">
    <property type="entry name" value="Sacchrp_dh_NADP"/>
    <property type="match status" value="1"/>
</dbReference>
<gene>
    <name evidence="2" type="ORF">PG994_003327</name>
</gene>
<dbReference type="Proteomes" id="UP001480595">
    <property type="component" value="Unassembled WGS sequence"/>
</dbReference>
<reference evidence="2 3" key="1">
    <citation type="submission" date="2023-01" db="EMBL/GenBank/DDBJ databases">
        <title>Analysis of 21 Apiospora genomes using comparative genomics revels a genus with tremendous synthesis potential of carbohydrate active enzymes and secondary metabolites.</title>
        <authorList>
            <person name="Sorensen T."/>
        </authorList>
    </citation>
    <scope>NUCLEOTIDE SEQUENCE [LARGE SCALE GENOMIC DNA]</scope>
    <source>
        <strain evidence="2 3">CBS 135458</strain>
    </source>
</reference>
<keyword evidence="3" id="KW-1185">Reference proteome</keyword>
<sequence length="324" mass="35203">MPKVFIMGGMGHIGGVILDLLTRSHPEVEVRVLARDQDKADKVTSKYPRAQCVIGDFASLDLIEMTCRGADIVINAGPDITHDDTLKAVLQGLQHREGGSGAKKPYLIHTSGAEQLVSMLDTAVHRVTAKLVLSAAPQVKVAILAPAGVKGISPSVCHPLPITMPAILQCVRAFKSPFMICEGENAVGMIHVLDLARMYTVLVDDNAYYFGSATDTPYRRDWMAGLAPLLEKHGVVESGCTVKSVTAAEVARRVLFGDDYDPDAPPPPLDSWATHITHGLGANLRVRGSKMRKLGWEPEHLSYFETMDEVIPAYLEREKETAAK</sequence>
<dbReference type="InterPro" id="IPR036291">
    <property type="entry name" value="NAD(P)-bd_dom_sf"/>
</dbReference>
<accession>A0ABR1W0W3</accession>
<name>A0ABR1W0W3_9PEZI</name>
<protein>
    <recommendedName>
        <fullName evidence="1">Saccharopine dehydrogenase NADP binding domain-containing protein</fullName>
    </recommendedName>
</protein>
<dbReference type="PANTHER" id="PTHR48079">
    <property type="entry name" value="PROTEIN YEEZ"/>
    <property type="match status" value="1"/>
</dbReference>
<dbReference type="EMBL" id="JAQQWL010000004">
    <property type="protein sequence ID" value="KAK8076055.1"/>
    <property type="molecule type" value="Genomic_DNA"/>
</dbReference>
<dbReference type="GeneID" id="92087799"/>
<proteinExistence type="predicted"/>
<feature type="domain" description="Saccharopine dehydrogenase NADP binding" evidence="1">
    <location>
        <begin position="5"/>
        <end position="91"/>
    </location>
</feature>
<dbReference type="InterPro" id="IPR051783">
    <property type="entry name" value="NAD(P)-dependent_oxidoreduct"/>
</dbReference>
<dbReference type="InterPro" id="IPR005097">
    <property type="entry name" value="Sacchrp_dh_NADP-bd"/>
</dbReference>